<feature type="compositionally biased region" description="Acidic residues" evidence="11">
    <location>
        <begin position="36"/>
        <end position="46"/>
    </location>
</feature>
<evidence type="ECO:0000256" key="8">
    <source>
        <dbReference type="ARBA" id="ARBA00023163"/>
    </source>
</evidence>
<dbReference type="InterPro" id="IPR013087">
    <property type="entry name" value="Znf_C2H2_type"/>
</dbReference>
<dbReference type="GO" id="GO:0005634">
    <property type="term" value="C:nucleus"/>
    <property type="evidence" value="ECO:0007669"/>
    <property type="project" value="UniProtKB-SubCell"/>
</dbReference>
<feature type="domain" description="C2H2-type" evidence="12">
    <location>
        <begin position="232"/>
        <end position="259"/>
    </location>
</feature>
<keyword evidence="6" id="KW-0694">RNA-binding</keyword>
<keyword evidence="9" id="KW-0539">Nucleus</keyword>
<evidence type="ECO:0000259" key="12">
    <source>
        <dbReference type="PROSITE" id="PS50157"/>
    </source>
</evidence>
<evidence type="ECO:0000256" key="6">
    <source>
        <dbReference type="ARBA" id="ARBA00022884"/>
    </source>
</evidence>
<feature type="domain" description="C2H2-type" evidence="12">
    <location>
        <begin position="148"/>
        <end position="175"/>
    </location>
</feature>
<feature type="domain" description="C2H2-type" evidence="12">
    <location>
        <begin position="290"/>
        <end position="319"/>
    </location>
</feature>
<dbReference type="SUPFAM" id="SSF57667">
    <property type="entry name" value="beta-beta-alpha zinc fingers"/>
    <property type="match status" value="4"/>
</dbReference>
<evidence type="ECO:0000313" key="13">
    <source>
        <dbReference type="EMBL" id="GAU93831.1"/>
    </source>
</evidence>
<evidence type="ECO:0000256" key="4">
    <source>
        <dbReference type="ARBA" id="ARBA00022771"/>
    </source>
</evidence>
<dbReference type="InterPro" id="IPR036236">
    <property type="entry name" value="Znf_C2H2_sf"/>
</dbReference>
<evidence type="ECO:0000256" key="7">
    <source>
        <dbReference type="ARBA" id="ARBA00023015"/>
    </source>
</evidence>
<dbReference type="InterPro" id="IPR054599">
    <property type="entry name" value="TFIIIA_Zfn-C2H2"/>
</dbReference>
<protein>
    <recommendedName>
        <fullName evidence="12">C2H2-type domain-containing protein</fullName>
    </recommendedName>
</protein>
<comment type="caution">
    <text evidence="13">The sequence shown here is derived from an EMBL/GenBank/DDBJ whole genome shotgun (WGS) entry which is preliminary data.</text>
</comment>
<keyword evidence="3" id="KW-0677">Repeat</keyword>
<dbReference type="OrthoDB" id="2687452at2759"/>
<dbReference type="PROSITE" id="PS00028">
    <property type="entry name" value="ZINC_FINGER_C2H2_1"/>
    <property type="match status" value="7"/>
</dbReference>
<comment type="subcellular location">
    <subcellularLocation>
        <location evidence="1">Nucleus</location>
    </subcellularLocation>
</comment>
<evidence type="ECO:0000256" key="10">
    <source>
        <dbReference type="PROSITE-ProRule" id="PRU00042"/>
    </source>
</evidence>
<dbReference type="Gene3D" id="3.30.160.60">
    <property type="entry name" value="Classic Zinc Finger"/>
    <property type="match status" value="6"/>
</dbReference>
<dbReference type="PANTHER" id="PTHR46179:SF13">
    <property type="entry name" value="C2H2-TYPE DOMAIN-CONTAINING PROTEIN"/>
    <property type="match status" value="1"/>
</dbReference>
<organism evidence="13 14">
    <name type="scientific">Ramazzottius varieornatus</name>
    <name type="common">Water bear</name>
    <name type="synonym">Tardigrade</name>
    <dbReference type="NCBI Taxonomy" id="947166"/>
    <lineage>
        <taxon>Eukaryota</taxon>
        <taxon>Metazoa</taxon>
        <taxon>Ecdysozoa</taxon>
        <taxon>Tardigrada</taxon>
        <taxon>Eutardigrada</taxon>
        <taxon>Parachela</taxon>
        <taxon>Hypsibioidea</taxon>
        <taxon>Ramazzottiidae</taxon>
        <taxon>Ramazzottius</taxon>
    </lineage>
</organism>
<gene>
    <name evidence="13" type="primary">RvY_05706-1</name>
    <name evidence="13" type="synonym">RvY_05706.1</name>
    <name evidence="13" type="ORF">RvY_05706</name>
</gene>
<sequence>MEVFDQDLTDLANEYRDSDEVLSDEGLEDCGSISTSEEDDCSEDEGDTRRFKCDFPGCDAAFRKSCRLQWHIRVHDGERPYRCDFPKCEKQYTRSYHLTRHKKKAHGRAGSPSGTPSYPCLLDGCRKVLSTKQLLDRHVDNYHKRRQFACATCGKRFQKHQHLRSHEFEHNKVFPFVCLNENCGKGFLTRAKLTRHSKSHEGYACDVETCKEKFDKWSTLRKHKASAHRKVFQCQRCSKTLSRRSLLEDHVTTHDEEREAFECSKCRSVLLSQKSLKTHQVHCGVLKEQLICSFPACGKIFVRKANFVKHESLHSLSVPDGL</sequence>
<dbReference type="SMART" id="SM00355">
    <property type="entry name" value="ZnF_C2H2"/>
    <property type="match status" value="9"/>
</dbReference>
<dbReference type="GO" id="GO:0008270">
    <property type="term" value="F:zinc ion binding"/>
    <property type="evidence" value="ECO:0007669"/>
    <property type="project" value="UniProtKB-KW"/>
</dbReference>
<keyword evidence="5" id="KW-0862">Zinc</keyword>
<dbReference type="AlphaFoldDB" id="A0A1D1UWH5"/>
<feature type="domain" description="C2H2-type" evidence="12">
    <location>
        <begin position="203"/>
        <end position="228"/>
    </location>
</feature>
<dbReference type="PANTHER" id="PTHR46179">
    <property type="entry name" value="ZINC FINGER PROTEIN"/>
    <property type="match status" value="1"/>
</dbReference>
<feature type="domain" description="C2H2-type" evidence="12">
    <location>
        <begin position="176"/>
        <end position="202"/>
    </location>
</feature>
<feature type="region of interest" description="Disordered" evidence="11">
    <location>
        <begin position="20"/>
        <end position="47"/>
    </location>
</feature>
<proteinExistence type="predicted"/>
<evidence type="ECO:0000256" key="3">
    <source>
        <dbReference type="ARBA" id="ARBA00022737"/>
    </source>
</evidence>
<accession>A0A1D1UWH5</accession>
<evidence type="ECO:0000256" key="9">
    <source>
        <dbReference type="ARBA" id="ARBA00023242"/>
    </source>
</evidence>
<name>A0A1D1UWH5_RAMVA</name>
<keyword evidence="2" id="KW-0479">Metal-binding</keyword>
<reference evidence="13 14" key="1">
    <citation type="journal article" date="2016" name="Nat. Commun.">
        <title>Extremotolerant tardigrade genome and improved radiotolerance of human cultured cells by tardigrade-unique protein.</title>
        <authorList>
            <person name="Hashimoto T."/>
            <person name="Horikawa D.D."/>
            <person name="Saito Y."/>
            <person name="Kuwahara H."/>
            <person name="Kozuka-Hata H."/>
            <person name="Shin-I T."/>
            <person name="Minakuchi Y."/>
            <person name="Ohishi K."/>
            <person name="Motoyama A."/>
            <person name="Aizu T."/>
            <person name="Enomoto A."/>
            <person name="Kondo K."/>
            <person name="Tanaka S."/>
            <person name="Hara Y."/>
            <person name="Koshikawa S."/>
            <person name="Sagara H."/>
            <person name="Miura T."/>
            <person name="Yokobori S."/>
            <person name="Miyagawa K."/>
            <person name="Suzuki Y."/>
            <person name="Kubo T."/>
            <person name="Oyama M."/>
            <person name="Kohara Y."/>
            <person name="Fujiyama A."/>
            <person name="Arakawa K."/>
            <person name="Katayama T."/>
            <person name="Toyoda A."/>
            <person name="Kunieda T."/>
        </authorList>
    </citation>
    <scope>NUCLEOTIDE SEQUENCE [LARGE SCALE GENOMIC DNA]</scope>
    <source>
        <strain evidence="13 14">YOKOZUNA-1</strain>
    </source>
</reference>
<dbReference type="GO" id="GO:0003723">
    <property type="term" value="F:RNA binding"/>
    <property type="evidence" value="ECO:0007669"/>
    <property type="project" value="UniProtKB-KW"/>
</dbReference>
<keyword evidence="7" id="KW-0805">Transcription regulation</keyword>
<evidence type="ECO:0000256" key="11">
    <source>
        <dbReference type="SAM" id="MobiDB-lite"/>
    </source>
</evidence>
<keyword evidence="8" id="KW-0804">Transcription</keyword>
<feature type="domain" description="C2H2-type" evidence="12">
    <location>
        <begin position="51"/>
        <end position="80"/>
    </location>
</feature>
<keyword evidence="14" id="KW-1185">Reference proteome</keyword>
<dbReference type="Pfam" id="PF00096">
    <property type="entry name" value="zf-C2H2"/>
    <property type="match status" value="3"/>
</dbReference>
<dbReference type="Proteomes" id="UP000186922">
    <property type="component" value="Unassembled WGS sequence"/>
</dbReference>
<dbReference type="InterPro" id="IPR051061">
    <property type="entry name" value="Zinc_finger_trans_reg"/>
</dbReference>
<dbReference type="GO" id="GO:0006357">
    <property type="term" value="P:regulation of transcription by RNA polymerase II"/>
    <property type="evidence" value="ECO:0007669"/>
    <property type="project" value="TreeGrafter"/>
</dbReference>
<dbReference type="PROSITE" id="PS50157">
    <property type="entry name" value="ZINC_FINGER_C2H2_2"/>
    <property type="match status" value="7"/>
</dbReference>
<evidence type="ECO:0000256" key="2">
    <source>
        <dbReference type="ARBA" id="ARBA00022723"/>
    </source>
</evidence>
<evidence type="ECO:0000313" key="14">
    <source>
        <dbReference type="Proteomes" id="UP000186922"/>
    </source>
</evidence>
<feature type="domain" description="C2H2-type" evidence="12">
    <location>
        <begin position="81"/>
        <end position="106"/>
    </location>
</feature>
<dbReference type="STRING" id="947166.A0A1D1UWH5"/>
<evidence type="ECO:0000256" key="1">
    <source>
        <dbReference type="ARBA" id="ARBA00004123"/>
    </source>
</evidence>
<evidence type="ECO:0000256" key="5">
    <source>
        <dbReference type="ARBA" id="ARBA00022833"/>
    </source>
</evidence>
<dbReference type="Pfam" id="PF22110">
    <property type="entry name" value="TFIIIA_zf-C2H2"/>
    <property type="match status" value="1"/>
</dbReference>
<dbReference type="EMBL" id="BDGG01000002">
    <property type="protein sequence ID" value="GAU93831.1"/>
    <property type="molecule type" value="Genomic_DNA"/>
</dbReference>
<dbReference type="FunFam" id="3.30.160.60:FF:001102">
    <property type="entry name" value="Transcription factor IIIA"/>
    <property type="match status" value="1"/>
</dbReference>
<keyword evidence="4 10" id="KW-0863">Zinc-finger</keyword>